<dbReference type="RefSeq" id="WP_264728228.1">
    <property type="nucleotide sequence ID" value="NZ_JAPDNR010000001.1"/>
</dbReference>
<reference evidence="1 2" key="1">
    <citation type="submission" date="2022-10" db="EMBL/GenBank/DDBJ databases">
        <title>Chitinophaga nivalis PC15 sp. nov., isolated from Pyeongchang county, South Korea.</title>
        <authorList>
            <person name="Trinh H.N."/>
        </authorList>
    </citation>
    <scope>NUCLEOTIDE SEQUENCE [LARGE SCALE GENOMIC DNA]</scope>
    <source>
        <strain evidence="1 2">PC14</strain>
    </source>
</reference>
<dbReference type="SUPFAM" id="SSF158745">
    <property type="entry name" value="LanC-like"/>
    <property type="match status" value="1"/>
</dbReference>
<gene>
    <name evidence="1" type="ORF">OL497_04680</name>
</gene>
<protein>
    <recommendedName>
        <fullName evidence="3">Lanthionine synthetase</fullName>
    </recommendedName>
</protein>
<keyword evidence="2" id="KW-1185">Reference proteome</keyword>
<sequence length="404" mass="45261">MSTIELAGQKVAMLEKDLFNRSAGEMSVSLMSGSGGLALLYYNLYQTEKLEVYREKAAGIMTQIAGKTKGRLSTLAYGDGLTGIAALFSFFREKGFTDNRYDPYIQQWDGMVYPAFFRMIDHDNLDYLHGALGVAAYLLDRYRAGQVRREQLIAAGTAITMHLNSITGHGASRMRYMPAPESGAVTRYINCGMAHGLVSVMIFLSKYYEAADNPPATREAIRWATDLLLTFRSKTEDMQLSVFPAIVKLNGQTFDASYDTPLGWCYGDAVVAMGLYHAARVLRDHALSDLAIRLAMQTTLRTSRKAAIIQDGGFCHGSAGLAHIYKKWFQWTGMEIFRVSYEHWIHETLRLTSFERGIGGFLKYDSGDYRPQFGLLDGACGVALVLSDYVHDGWEEWDRFFLLS</sequence>
<dbReference type="PRINTS" id="PR01950">
    <property type="entry name" value="LANCSUPER"/>
</dbReference>
<evidence type="ECO:0000313" key="1">
    <source>
        <dbReference type="EMBL" id="MCW3483174.1"/>
    </source>
</evidence>
<evidence type="ECO:0000313" key="2">
    <source>
        <dbReference type="Proteomes" id="UP001207742"/>
    </source>
</evidence>
<accession>A0ABT3IHD1</accession>
<organism evidence="1 2">
    <name type="scientific">Chitinophaga nivalis</name>
    <dbReference type="NCBI Taxonomy" id="2991709"/>
    <lineage>
        <taxon>Bacteria</taxon>
        <taxon>Pseudomonadati</taxon>
        <taxon>Bacteroidota</taxon>
        <taxon>Chitinophagia</taxon>
        <taxon>Chitinophagales</taxon>
        <taxon>Chitinophagaceae</taxon>
        <taxon>Chitinophaga</taxon>
    </lineage>
</organism>
<evidence type="ECO:0008006" key="3">
    <source>
        <dbReference type="Google" id="ProtNLM"/>
    </source>
</evidence>
<dbReference type="Pfam" id="PF05147">
    <property type="entry name" value="LANC_like"/>
    <property type="match status" value="1"/>
</dbReference>
<name>A0ABT3IHD1_9BACT</name>
<dbReference type="SMART" id="SM01260">
    <property type="entry name" value="LANC_like"/>
    <property type="match status" value="1"/>
</dbReference>
<dbReference type="InterPro" id="IPR007822">
    <property type="entry name" value="LANC-like"/>
</dbReference>
<dbReference type="Proteomes" id="UP001207742">
    <property type="component" value="Unassembled WGS sequence"/>
</dbReference>
<proteinExistence type="predicted"/>
<dbReference type="EMBL" id="JAPDNS010000001">
    <property type="protein sequence ID" value="MCW3483174.1"/>
    <property type="molecule type" value="Genomic_DNA"/>
</dbReference>
<comment type="caution">
    <text evidence="1">The sequence shown here is derived from an EMBL/GenBank/DDBJ whole genome shotgun (WGS) entry which is preliminary data.</text>
</comment>
<dbReference type="Gene3D" id="1.50.10.20">
    <property type="match status" value="1"/>
</dbReference>
<dbReference type="PRINTS" id="PR01955">
    <property type="entry name" value="LANCFRANKIA"/>
</dbReference>